<dbReference type="GO" id="GO:0016787">
    <property type="term" value="F:hydrolase activity"/>
    <property type="evidence" value="ECO:0007669"/>
    <property type="project" value="UniProtKB-KW"/>
</dbReference>
<dbReference type="AlphaFoldDB" id="A0A6I3KIZ2"/>
<dbReference type="RefSeq" id="WP_154738770.1">
    <property type="nucleotide sequence ID" value="NZ_WMBQ01000001.1"/>
</dbReference>
<sequence length="319" mass="35173">MQLVSLAKNPVPSGGAVGAFKGYDGAELRYARWDATRLPRRGTICLFGGRAEFIEKYFEVIADLRRRGFAVATMDWRGQGGSQRMLSNPHKGHVRGFWEYDRDLIRFMKDIVLPDCPPPFVGLGHSMGGSILLRNATMPGLWFERIVLTAPMVAINEACLGTTASRAQTYAETMSLFGMSTAYVVGGSDQVYAHRKFEGNELTSDPERWQRTKAVLDLAPALGLGSPTVGWLKSALRSCRMLNAPDFPARINVPLLMFAAGNDTIVSTRAVEDFAVRAKVSSCILMPGSKHEILQENDAVRTRFWAAFDAYLGVEMKVA</sequence>
<evidence type="ECO:0000259" key="1">
    <source>
        <dbReference type="Pfam" id="PF12146"/>
    </source>
</evidence>
<dbReference type="InterPro" id="IPR029058">
    <property type="entry name" value="AB_hydrolase_fold"/>
</dbReference>
<keyword evidence="2" id="KW-0378">Hydrolase</keyword>
<proteinExistence type="predicted"/>
<gene>
    <name evidence="2" type="ORF">GIW81_08290</name>
</gene>
<dbReference type="InterPro" id="IPR051044">
    <property type="entry name" value="MAG_DAG_Lipase"/>
</dbReference>
<accession>A0A6I3KIZ2</accession>
<organism evidence="2 3">
    <name type="scientific">Hyphomicrobium album</name>
    <dbReference type="NCBI Taxonomy" id="2665159"/>
    <lineage>
        <taxon>Bacteria</taxon>
        <taxon>Pseudomonadati</taxon>
        <taxon>Pseudomonadota</taxon>
        <taxon>Alphaproteobacteria</taxon>
        <taxon>Hyphomicrobiales</taxon>
        <taxon>Hyphomicrobiaceae</taxon>
        <taxon>Hyphomicrobium</taxon>
    </lineage>
</organism>
<comment type="caution">
    <text evidence="2">The sequence shown here is derived from an EMBL/GenBank/DDBJ whole genome shotgun (WGS) entry which is preliminary data.</text>
</comment>
<evidence type="ECO:0000313" key="2">
    <source>
        <dbReference type="EMBL" id="MTD94333.1"/>
    </source>
</evidence>
<dbReference type="Pfam" id="PF12146">
    <property type="entry name" value="Hydrolase_4"/>
    <property type="match status" value="1"/>
</dbReference>
<evidence type="ECO:0000313" key="3">
    <source>
        <dbReference type="Proteomes" id="UP000440694"/>
    </source>
</evidence>
<dbReference type="EMBL" id="WMBQ01000001">
    <property type="protein sequence ID" value="MTD94333.1"/>
    <property type="molecule type" value="Genomic_DNA"/>
</dbReference>
<protein>
    <submittedName>
        <fullName evidence="2">Alpha/beta fold hydrolase</fullName>
    </submittedName>
</protein>
<feature type="domain" description="Serine aminopeptidase S33" evidence="1">
    <location>
        <begin position="40"/>
        <end position="298"/>
    </location>
</feature>
<reference evidence="2 3" key="1">
    <citation type="submission" date="2019-11" db="EMBL/GenBank/DDBJ databases">
        <title>Identification of a novel strain.</title>
        <authorList>
            <person name="Xu Q."/>
            <person name="Wang G."/>
        </authorList>
    </citation>
    <scope>NUCLEOTIDE SEQUENCE [LARGE SCALE GENOMIC DNA]</scope>
    <source>
        <strain evidence="3">xq</strain>
    </source>
</reference>
<keyword evidence="3" id="KW-1185">Reference proteome</keyword>
<dbReference type="Gene3D" id="3.40.50.1820">
    <property type="entry name" value="alpha/beta hydrolase"/>
    <property type="match status" value="1"/>
</dbReference>
<dbReference type="Proteomes" id="UP000440694">
    <property type="component" value="Unassembled WGS sequence"/>
</dbReference>
<dbReference type="SUPFAM" id="SSF53474">
    <property type="entry name" value="alpha/beta-Hydrolases"/>
    <property type="match status" value="1"/>
</dbReference>
<dbReference type="InterPro" id="IPR022742">
    <property type="entry name" value="Hydrolase_4"/>
</dbReference>
<name>A0A6I3KIZ2_9HYPH</name>
<dbReference type="PANTHER" id="PTHR11614">
    <property type="entry name" value="PHOSPHOLIPASE-RELATED"/>
    <property type="match status" value="1"/>
</dbReference>